<dbReference type="Proteomes" id="UP001152523">
    <property type="component" value="Unassembled WGS sequence"/>
</dbReference>
<proteinExistence type="predicted"/>
<reference evidence="4" key="1">
    <citation type="submission" date="2022-07" db="EMBL/GenBank/DDBJ databases">
        <authorList>
            <person name="Macas J."/>
            <person name="Novak P."/>
            <person name="Neumann P."/>
        </authorList>
    </citation>
    <scope>NUCLEOTIDE SEQUENCE</scope>
</reference>
<name>A0AAV0DB69_9ASTE</name>
<dbReference type="PANTHER" id="PTHR46236:SF35">
    <property type="entry name" value="MATH DOMAIN-CONTAINING PROTEIN"/>
    <property type="match status" value="1"/>
</dbReference>
<dbReference type="InterPro" id="IPR050804">
    <property type="entry name" value="MCC"/>
</dbReference>
<dbReference type="SMART" id="SM00061">
    <property type="entry name" value="MATH"/>
    <property type="match status" value="1"/>
</dbReference>
<keyword evidence="1 2" id="KW-0175">Coiled coil</keyword>
<gene>
    <name evidence="4" type="ORF">CEPIT_LOCUS13780</name>
</gene>
<feature type="coiled-coil region" evidence="2">
    <location>
        <begin position="279"/>
        <end position="320"/>
    </location>
</feature>
<dbReference type="AlphaFoldDB" id="A0AAV0DB69"/>
<evidence type="ECO:0000256" key="2">
    <source>
        <dbReference type="SAM" id="Coils"/>
    </source>
</evidence>
<dbReference type="PANTHER" id="PTHR46236">
    <property type="entry name" value="TRAF-LIKE SUPERFAMILY PROTEIN"/>
    <property type="match status" value="1"/>
</dbReference>
<dbReference type="InterPro" id="IPR008974">
    <property type="entry name" value="TRAF-like"/>
</dbReference>
<keyword evidence="5" id="KW-1185">Reference proteome</keyword>
<dbReference type="Pfam" id="PF22486">
    <property type="entry name" value="MATH_2"/>
    <property type="match status" value="1"/>
</dbReference>
<dbReference type="InterPro" id="IPR002083">
    <property type="entry name" value="MATH/TRAF_dom"/>
</dbReference>
<evidence type="ECO:0000313" key="4">
    <source>
        <dbReference type="EMBL" id="CAH9096544.1"/>
    </source>
</evidence>
<feature type="domain" description="MATH" evidence="3">
    <location>
        <begin position="1"/>
        <end position="127"/>
    </location>
</feature>
<accession>A0AAV0DB69</accession>
<comment type="caution">
    <text evidence="4">The sequence shown here is derived from an EMBL/GenBank/DDBJ whole genome shotgun (WGS) entry which is preliminary data.</text>
</comment>
<evidence type="ECO:0000259" key="3">
    <source>
        <dbReference type="PROSITE" id="PS50144"/>
    </source>
</evidence>
<evidence type="ECO:0000256" key="1">
    <source>
        <dbReference type="ARBA" id="ARBA00023054"/>
    </source>
</evidence>
<evidence type="ECO:0000313" key="5">
    <source>
        <dbReference type="Proteomes" id="UP001152523"/>
    </source>
</evidence>
<organism evidence="4 5">
    <name type="scientific">Cuscuta epithymum</name>
    <dbReference type="NCBI Taxonomy" id="186058"/>
    <lineage>
        <taxon>Eukaryota</taxon>
        <taxon>Viridiplantae</taxon>
        <taxon>Streptophyta</taxon>
        <taxon>Embryophyta</taxon>
        <taxon>Tracheophyta</taxon>
        <taxon>Spermatophyta</taxon>
        <taxon>Magnoliopsida</taxon>
        <taxon>eudicotyledons</taxon>
        <taxon>Gunneridae</taxon>
        <taxon>Pentapetalae</taxon>
        <taxon>asterids</taxon>
        <taxon>lamiids</taxon>
        <taxon>Solanales</taxon>
        <taxon>Convolvulaceae</taxon>
        <taxon>Cuscuteae</taxon>
        <taxon>Cuscuta</taxon>
        <taxon>Cuscuta subgen. Cuscuta</taxon>
    </lineage>
</organism>
<protein>
    <recommendedName>
        <fullName evidence="3">MATH domain-containing protein</fullName>
    </recommendedName>
</protein>
<dbReference type="PROSITE" id="PS50144">
    <property type="entry name" value="MATH"/>
    <property type="match status" value="1"/>
</dbReference>
<dbReference type="CDD" id="cd00121">
    <property type="entry name" value="MATH"/>
    <property type="match status" value="1"/>
</dbReference>
<dbReference type="Gene3D" id="2.60.210.10">
    <property type="entry name" value="Apoptosis, Tumor Necrosis Factor Receptor Associated Protein 2, Chain A"/>
    <property type="match status" value="1"/>
</dbReference>
<dbReference type="EMBL" id="CAMAPF010000087">
    <property type="protein sequence ID" value="CAH9096544.1"/>
    <property type="molecule type" value="Genomic_DNA"/>
</dbReference>
<sequence>MSKFTWRVENFSRLDGSTLSSVMFMGNDYRWKLCLNPKGNSKKQLNLYLLMVDSCRLPTNSSIETKYSLALINQIDNNKTIKKEREQGYKFSQGNNFGCSSFIPLKRFLHKSEGYLVDDMCLFEVELSVVTNAFATSHDNAIPALDVGHHVESAYVEAQLFLESLTKKPSSSCLASDFRTLELSLLKRHGTSATIILDILLSTPLDILADPRNETAMLESLSAVIDHNLHLFSDGQDKEYMNLKVTFPLLMQEWRSSVEINSRNENPSWWALEKTRSMLEDLVKTGEGIKAELEELNNKEKELEAQLEVIKSNCLQVKEERIQVSKQMEILCSLAMEQAAKIEAKDAKVDRANKKLEHSLKSKWAVTRHLFS</sequence>
<dbReference type="SUPFAM" id="SSF49599">
    <property type="entry name" value="TRAF domain-like"/>
    <property type="match status" value="1"/>
</dbReference>